<dbReference type="Proteomes" id="UP001249851">
    <property type="component" value="Unassembled WGS sequence"/>
</dbReference>
<gene>
    <name evidence="1" type="ORF">P5673_015231</name>
</gene>
<organism evidence="1 2">
    <name type="scientific">Acropora cervicornis</name>
    <name type="common">Staghorn coral</name>
    <dbReference type="NCBI Taxonomy" id="6130"/>
    <lineage>
        <taxon>Eukaryota</taxon>
        <taxon>Metazoa</taxon>
        <taxon>Cnidaria</taxon>
        <taxon>Anthozoa</taxon>
        <taxon>Hexacorallia</taxon>
        <taxon>Scleractinia</taxon>
        <taxon>Astrocoeniina</taxon>
        <taxon>Acroporidae</taxon>
        <taxon>Acropora</taxon>
    </lineage>
</organism>
<evidence type="ECO:0000313" key="2">
    <source>
        <dbReference type="Proteomes" id="UP001249851"/>
    </source>
</evidence>
<sequence>MSKLERIKVTGCKAPGFLPYNKLIHQVNFIDIGKTVDLRDGFCKDLEDCENVSGSFRPLLQFLPLLASFYLELEKETGEELLWFDEVDTFQVVLGGNRARYRKEDTGCAWLVSFLNRGKHILSSNENFMIFGANCSEDAVVVRHYSISSVLAKGKLSTGDYDDPKGTFGKGNQHKWQPSLYSSRLKVSKEVKKVKEKVKSQNISVKTKRKKVIDFTASQKSRQEFEPLISGFIDRVHVKPLHPKNQENSIPPIYLILGNKTDTHPSVAATHELPHTMKADEINIGYSHEIEVETDEENTESMISPIKNHPAPLHDILLKAESIIGRLPMDGGRPERLRSNHEISRKAPCGLPIVLLE</sequence>
<comment type="caution">
    <text evidence="1">The sequence shown here is derived from an EMBL/GenBank/DDBJ whole genome shotgun (WGS) entry which is preliminary data.</text>
</comment>
<proteinExistence type="predicted"/>
<name>A0AAD9QID5_ACRCE</name>
<evidence type="ECO:0000313" key="1">
    <source>
        <dbReference type="EMBL" id="KAK2561840.1"/>
    </source>
</evidence>
<reference evidence="1" key="1">
    <citation type="journal article" date="2023" name="G3 (Bethesda)">
        <title>Whole genome assembly and annotation of the endangered Caribbean coral Acropora cervicornis.</title>
        <authorList>
            <person name="Selwyn J.D."/>
            <person name="Vollmer S.V."/>
        </authorList>
    </citation>
    <scope>NUCLEOTIDE SEQUENCE</scope>
    <source>
        <strain evidence="1">K2</strain>
    </source>
</reference>
<reference evidence="1" key="2">
    <citation type="journal article" date="2023" name="Science">
        <title>Genomic signatures of disease resistance in endangered staghorn corals.</title>
        <authorList>
            <person name="Vollmer S.V."/>
            <person name="Selwyn J.D."/>
            <person name="Despard B.A."/>
            <person name="Roesel C.L."/>
        </authorList>
    </citation>
    <scope>NUCLEOTIDE SEQUENCE</scope>
    <source>
        <strain evidence="1">K2</strain>
    </source>
</reference>
<dbReference type="EMBL" id="JARQWQ010000031">
    <property type="protein sequence ID" value="KAK2561840.1"/>
    <property type="molecule type" value="Genomic_DNA"/>
</dbReference>
<accession>A0AAD9QID5</accession>
<dbReference type="AlphaFoldDB" id="A0AAD9QID5"/>
<keyword evidence="2" id="KW-1185">Reference proteome</keyword>
<protein>
    <submittedName>
        <fullName evidence="1">Uncharacterized protein</fullName>
    </submittedName>
</protein>